<sequence>MNSITNFLIYIYWEFMKIIIYIHNNVFSIYKYIFSRKHNDFNNIIVVKNAKIIDTIYNLEKMKLSYINYDYIIYKKYHTNKLLMNLNENINTLIPEQIIPCEFEFLFVSIKTTDNIYNITNILNNANHYYYVKNNILFNEIFMNWLYFFHLKLINSLHEYTITILDNKASEIIINNNQKIKLNINNYEIIN</sequence>
<name>A0A6C0AX68_9ZZZZ</name>
<accession>A0A6C0AX68</accession>
<reference evidence="1" key="1">
    <citation type="journal article" date="2020" name="Nature">
        <title>Giant virus diversity and host interactions through global metagenomics.</title>
        <authorList>
            <person name="Schulz F."/>
            <person name="Roux S."/>
            <person name="Paez-Espino D."/>
            <person name="Jungbluth S."/>
            <person name="Walsh D.A."/>
            <person name="Denef V.J."/>
            <person name="McMahon K.D."/>
            <person name="Konstantinidis K.T."/>
            <person name="Eloe-Fadrosh E.A."/>
            <person name="Kyrpides N.C."/>
            <person name="Woyke T."/>
        </authorList>
    </citation>
    <scope>NUCLEOTIDE SEQUENCE</scope>
    <source>
        <strain evidence="1">GVMAG-S-ERX556022-25</strain>
    </source>
</reference>
<dbReference type="EMBL" id="MN738808">
    <property type="protein sequence ID" value="QHS84434.1"/>
    <property type="molecule type" value="Genomic_DNA"/>
</dbReference>
<dbReference type="AlphaFoldDB" id="A0A6C0AX68"/>
<proteinExistence type="predicted"/>
<organism evidence="1">
    <name type="scientific">viral metagenome</name>
    <dbReference type="NCBI Taxonomy" id="1070528"/>
    <lineage>
        <taxon>unclassified sequences</taxon>
        <taxon>metagenomes</taxon>
        <taxon>organismal metagenomes</taxon>
    </lineage>
</organism>
<evidence type="ECO:0000313" key="1">
    <source>
        <dbReference type="EMBL" id="QHS84434.1"/>
    </source>
</evidence>
<protein>
    <submittedName>
        <fullName evidence="1">Uncharacterized protein</fullName>
    </submittedName>
</protein>